<evidence type="ECO:0000313" key="2">
    <source>
        <dbReference type="EMBL" id="MPC08210.1"/>
    </source>
</evidence>
<feature type="region of interest" description="Disordered" evidence="1">
    <location>
        <begin position="36"/>
        <end position="62"/>
    </location>
</feature>
<dbReference type="AlphaFoldDB" id="A0A5B7CG01"/>
<sequence>MALPVEMKSCFSSGREKVSQNIFMMRASSSRHRRRDGWEPRWDARGMTGSTSSLPRQGGRGSVTHVEVEACVEEGPGGGRHELHHDILARADDGVRETAHPAEGADGGRLVILAVVHADVVVGAVGAEGPHGAHHGVLAALAVHIELLILDIQLDEGHARVEIVLAVQVARVHTRVARRLHEARLELAVREHPLAIRPGHHLSTPERLNAGVEAEVGLLCKVVDVEDYFDEGSLGDEGPGLLDLATEHAQILPVRYIRLCVAVHDLRRSPRPRKSGLVMRARKPRVTAALDSS</sequence>
<name>A0A5B7CG01_PORTR</name>
<proteinExistence type="predicted"/>
<reference evidence="2 3" key="1">
    <citation type="submission" date="2019-05" db="EMBL/GenBank/DDBJ databases">
        <title>Another draft genome of Portunus trituberculatus and its Hox gene families provides insights of decapod evolution.</title>
        <authorList>
            <person name="Jeong J.-H."/>
            <person name="Song I."/>
            <person name="Kim S."/>
            <person name="Choi T."/>
            <person name="Kim D."/>
            <person name="Ryu S."/>
            <person name="Kim W."/>
        </authorList>
    </citation>
    <scope>NUCLEOTIDE SEQUENCE [LARGE SCALE GENOMIC DNA]</scope>
    <source>
        <tissue evidence="2">Muscle</tissue>
    </source>
</reference>
<gene>
    <name evidence="2" type="ORF">E2C01_000786</name>
</gene>
<evidence type="ECO:0000256" key="1">
    <source>
        <dbReference type="SAM" id="MobiDB-lite"/>
    </source>
</evidence>
<protein>
    <submittedName>
        <fullName evidence="2">Uncharacterized protein</fullName>
    </submittedName>
</protein>
<organism evidence="2 3">
    <name type="scientific">Portunus trituberculatus</name>
    <name type="common">Swimming crab</name>
    <name type="synonym">Neptunus trituberculatus</name>
    <dbReference type="NCBI Taxonomy" id="210409"/>
    <lineage>
        <taxon>Eukaryota</taxon>
        <taxon>Metazoa</taxon>
        <taxon>Ecdysozoa</taxon>
        <taxon>Arthropoda</taxon>
        <taxon>Crustacea</taxon>
        <taxon>Multicrustacea</taxon>
        <taxon>Malacostraca</taxon>
        <taxon>Eumalacostraca</taxon>
        <taxon>Eucarida</taxon>
        <taxon>Decapoda</taxon>
        <taxon>Pleocyemata</taxon>
        <taxon>Brachyura</taxon>
        <taxon>Eubrachyura</taxon>
        <taxon>Portunoidea</taxon>
        <taxon>Portunidae</taxon>
        <taxon>Portuninae</taxon>
        <taxon>Portunus</taxon>
    </lineage>
</organism>
<evidence type="ECO:0000313" key="3">
    <source>
        <dbReference type="Proteomes" id="UP000324222"/>
    </source>
</evidence>
<comment type="caution">
    <text evidence="2">The sequence shown here is derived from an EMBL/GenBank/DDBJ whole genome shotgun (WGS) entry which is preliminary data.</text>
</comment>
<dbReference type="Proteomes" id="UP000324222">
    <property type="component" value="Unassembled WGS sequence"/>
</dbReference>
<accession>A0A5B7CG01</accession>
<keyword evidence="3" id="KW-1185">Reference proteome</keyword>
<dbReference type="EMBL" id="VSRR010000021">
    <property type="protein sequence ID" value="MPC08210.1"/>
    <property type="molecule type" value="Genomic_DNA"/>
</dbReference>